<dbReference type="Pfam" id="PF14907">
    <property type="entry name" value="NTP_transf_5"/>
    <property type="match status" value="1"/>
</dbReference>
<evidence type="ECO:0000313" key="1">
    <source>
        <dbReference type="EMBL" id="MFC5579835.1"/>
    </source>
</evidence>
<accession>A0ABW0SSK8</accession>
<dbReference type="Proteomes" id="UP001596111">
    <property type="component" value="Unassembled WGS sequence"/>
</dbReference>
<keyword evidence="2" id="KW-1185">Reference proteome</keyword>
<dbReference type="RefSeq" id="WP_377323756.1">
    <property type="nucleotide sequence ID" value="NZ_JBHSNG010000001.1"/>
</dbReference>
<protein>
    <submittedName>
        <fullName evidence="1">Nucleotidyltransferase family protein</fullName>
    </submittedName>
</protein>
<gene>
    <name evidence="1" type="ORF">ACFPPB_01705</name>
</gene>
<reference evidence="2" key="1">
    <citation type="journal article" date="2019" name="Int. J. Syst. Evol. Microbiol.">
        <title>The Global Catalogue of Microorganisms (GCM) 10K type strain sequencing project: providing services to taxonomists for standard genome sequencing and annotation.</title>
        <authorList>
            <consortium name="The Broad Institute Genomics Platform"/>
            <consortium name="The Broad Institute Genome Sequencing Center for Infectious Disease"/>
            <person name="Wu L."/>
            <person name="Ma J."/>
        </authorList>
    </citation>
    <scope>NUCLEOTIDE SEQUENCE [LARGE SCALE GENOMIC DNA]</scope>
    <source>
        <strain evidence="2">CGMCC 1.13587</strain>
    </source>
</reference>
<sequence>MLPPLKIVKAGLRRTTEALAIELALARPGGAAPEWSDLEWQLASAAAAAHGVSPLLSRFSTWQKPEWRLFLASQREHVEHRHRRIVSLLERIDAGARAAGLAIVPLKGSALHALGLYAPGDRPMADIDLLVREDDAGPAIKLLQELGYVESFAQWKHRVFKPAQGAPVAGLGEHRDTPVNIELHTRIQERLPVSTVDITERIYPREPRAGTNDYPSSGALMNHLLLHTAGNICNRSLRLLHLHDISLLAARMAASDWDALWGEHAADSPWWALPPLRLVARYYRNAVPEAVFDRIERSCPPLLRAMSRRQTLTQLSCSELWLHALSGIEWSRSVAEAGRYVRNRVRPPREAIKERADMVRTQLWLQGQSWVRQNQGRRILTLLTQPVPRMDTMYVVRAALEVPASPA</sequence>
<evidence type="ECO:0000313" key="2">
    <source>
        <dbReference type="Proteomes" id="UP001596111"/>
    </source>
</evidence>
<organism evidence="1 2">
    <name type="scientific">Rhodanobacter terrae</name>
    <dbReference type="NCBI Taxonomy" id="418647"/>
    <lineage>
        <taxon>Bacteria</taxon>
        <taxon>Pseudomonadati</taxon>
        <taxon>Pseudomonadota</taxon>
        <taxon>Gammaproteobacteria</taxon>
        <taxon>Lysobacterales</taxon>
        <taxon>Rhodanobacteraceae</taxon>
        <taxon>Rhodanobacter</taxon>
    </lineage>
</organism>
<proteinExistence type="predicted"/>
<name>A0ABW0SSK8_9GAMM</name>
<comment type="caution">
    <text evidence="1">The sequence shown here is derived from an EMBL/GenBank/DDBJ whole genome shotgun (WGS) entry which is preliminary data.</text>
</comment>
<dbReference type="InterPro" id="IPR039498">
    <property type="entry name" value="NTP_transf_5"/>
</dbReference>
<dbReference type="EMBL" id="JBHSNG010000001">
    <property type="protein sequence ID" value="MFC5579835.1"/>
    <property type="molecule type" value="Genomic_DNA"/>
</dbReference>